<gene>
    <name evidence="1" type="primary">g10859</name>
    <name evidence="1" type="ORF">VP750_LOCUS9737</name>
</gene>
<organism evidence="1 2">
    <name type="scientific">Coccomyxa viridis</name>
    <dbReference type="NCBI Taxonomy" id="1274662"/>
    <lineage>
        <taxon>Eukaryota</taxon>
        <taxon>Viridiplantae</taxon>
        <taxon>Chlorophyta</taxon>
        <taxon>core chlorophytes</taxon>
        <taxon>Trebouxiophyceae</taxon>
        <taxon>Trebouxiophyceae incertae sedis</taxon>
        <taxon>Coccomyxaceae</taxon>
        <taxon>Coccomyxa</taxon>
    </lineage>
</organism>
<dbReference type="EMBL" id="CAXHTA020000017">
    <property type="protein sequence ID" value="CAL5227831.1"/>
    <property type="molecule type" value="Genomic_DNA"/>
</dbReference>
<evidence type="ECO:0000313" key="1">
    <source>
        <dbReference type="EMBL" id="CAL5227831.1"/>
    </source>
</evidence>
<proteinExistence type="predicted"/>
<evidence type="ECO:0000313" key="2">
    <source>
        <dbReference type="Proteomes" id="UP001497392"/>
    </source>
</evidence>
<sequence length="89" mass="9435">MASTAAARCACGGCAVNVDVAKLSMHKTTSVITTPPKVQSLMASESMPFQFASRRFSEDSLRSGFLTISRASGGCVAWHVMASDTWCMP</sequence>
<keyword evidence="2" id="KW-1185">Reference proteome</keyword>
<name>A0ABP1GAN6_9CHLO</name>
<reference evidence="1 2" key="1">
    <citation type="submission" date="2024-06" db="EMBL/GenBank/DDBJ databases">
        <authorList>
            <person name="Kraege A."/>
            <person name="Thomma B."/>
        </authorList>
    </citation>
    <scope>NUCLEOTIDE SEQUENCE [LARGE SCALE GENOMIC DNA]</scope>
</reference>
<comment type="caution">
    <text evidence="1">The sequence shown here is derived from an EMBL/GenBank/DDBJ whole genome shotgun (WGS) entry which is preliminary data.</text>
</comment>
<accession>A0ABP1GAN6</accession>
<dbReference type="Proteomes" id="UP001497392">
    <property type="component" value="Unassembled WGS sequence"/>
</dbReference>
<protein>
    <submittedName>
        <fullName evidence="1">G10859 protein</fullName>
    </submittedName>
</protein>